<reference evidence="1" key="1">
    <citation type="submission" date="2023-11" db="EMBL/GenBank/DDBJ databases">
        <title>Genome assemblies of two species of porcelain crab, Petrolisthes cinctipes and Petrolisthes manimaculis (Anomura: Porcellanidae).</title>
        <authorList>
            <person name="Angst P."/>
        </authorList>
    </citation>
    <scope>NUCLEOTIDE SEQUENCE</scope>
    <source>
        <strain evidence="1">PB745_02</strain>
        <tissue evidence="1">Gill</tissue>
    </source>
</reference>
<protein>
    <submittedName>
        <fullName evidence="1">Uncharacterized protein</fullName>
    </submittedName>
</protein>
<dbReference type="EMBL" id="JAWZYT010005172">
    <property type="protein sequence ID" value="KAK4291364.1"/>
    <property type="molecule type" value="Genomic_DNA"/>
</dbReference>
<evidence type="ECO:0000313" key="2">
    <source>
        <dbReference type="Proteomes" id="UP001292094"/>
    </source>
</evidence>
<dbReference type="AlphaFoldDB" id="A0AAE1TQ30"/>
<sequence>MFTFTQECRIKTLQVGKMERGLDGGLTFPPPCTNKLIPLHRIRRRGYGYRGCLGGIGPPSTASHYLKIRSESLCSMKTGLGRIEEQTHITPSLYRAHLVISLAAVCIVSLALNATTAREFNHYSIPFNGGLSLAHDNTCHFLEFGSMDFFRV</sequence>
<comment type="caution">
    <text evidence="1">The sequence shown here is derived from an EMBL/GenBank/DDBJ whole genome shotgun (WGS) entry which is preliminary data.</text>
</comment>
<organism evidence="1 2">
    <name type="scientific">Petrolisthes manimaculis</name>
    <dbReference type="NCBI Taxonomy" id="1843537"/>
    <lineage>
        <taxon>Eukaryota</taxon>
        <taxon>Metazoa</taxon>
        <taxon>Ecdysozoa</taxon>
        <taxon>Arthropoda</taxon>
        <taxon>Crustacea</taxon>
        <taxon>Multicrustacea</taxon>
        <taxon>Malacostraca</taxon>
        <taxon>Eumalacostraca</taxon>
        <taxon>Eucarida</taxon>
        <taxon>Decapoda</taxon>
        <taxon>Pleocyemata</taxon>
        <taxon>Anomura</taxon>
        <taxon>Galatheoidea</taxon>
        <taxon>Porcellanidae</taxon>
        <taxon>Petrolisthes</taxon>
    </lineage>
</organism>
<gene>
    <name evidence="1" type="ORF">Pmani_035803</name>
</gene>
<accession>A0AAE1TQ30</accession>
<name>A0AAE1TQ30_9EUCA</name>
<proteinExistence type="predicted"/>
<dbReference type="Proteomes" id="UP001292094">
    <property type="component" value="Unassembled WGS sequence"/>
</dbReference>
<evidence type="ECO:0000313" key="1">
    <source>
        <dbReference type="EMBL" id="KAK4291364.1"/>
    </source>
</evidence>
<keyword evidence="2" id="KW-1185">Reference proteome</keyword>